<dbReference type="InterPro" id="IPR037923">
    <property type="entry name" value="HTH-like"/>
</dbReference>
<keyword evidence="6" id="KW-1185">Reference proteome</keyword>
<reference evidence="5 6" key="1">
    <citation type="submission" date="2011-04" db="EMBL/GenBank/DDBJ databases">
        <authorList>
            <person name="Harkins D.M."/>
            <person name="Madupu R."/>
            <person name="Durkin A.S."/>
            <person name="Torralba M."/>
            <person name="Methe B."/>
            <person name="Sutton G.G."/>
            <person name="Nelson K.E."/>
        </authorList>
    </citation>
    <scope>NUCLEOTIDE SEQUENCE [LARGE SCALE GENOMIC DNA]</scope>
    <source>
        <strain evidence="5 6">UPII 199-6</strain>
    </source>
</reference>
<dbReference type="PROSITE" id="PS01124">
    <property type="entry name" value="HTH_ARAC_FAMILY_2"/>
    <property type="match status" value="1"/>
</dbReference>
<protein>
    <submittedName>
        <fullName evidence="5">Transcriptional regulator, AraC family</fullName>
    </submittedName>
</protein>
<dbReference type="SUPFAM" id="SSF51215">
    <property type="entry name" value="Regulatory protein AraC"/>
    <property type="match status" value="1"/>
</dbReference>
<dbReference type="InterPro" id="IPR018060">
    <property type="entry name" value="HTH_AraC"/>
</dbReference>
<keyword evidence="1" id="KW-0805">Transcription regulation</keyword>
<dbReference type="Proteomes" id="UP000004018">
    <property type="component" value="Unassembled WGS sequence"/>
</dbReference>
<dbReference type="InterPro" id="IPR014710">
    <property type="entry name" value="RmlC-like_jellyroll"/>
</dbReference>
<dbReference type="Pfam" id="PF02311">
    <property type="entry name" value="AraC_binding"/>
    <property type="match status" value="1"/>
</dbReference>
<gene>
    <name evidence="5" type="ORF">HMPREF1039_1403</name>
</gene>
<evidence type="ECO:0000256" key="3">
    <source>
        <dbReference type="ARBA" id="ARBA00023163"/>
    </source>
</evidence>
<dbReference type="InterPro" id="IPR009057">
    <property type="entry name" value="Homeodomain-like_sf"/>
</dbReference>
<dbReference type="Gene3D" id="1.10.10.60">
    <property type="entry name" value="Homeodomain-like"/>
    <property type="match status" value="2"/>
</dbReference>
<dbReference type="Pfam" id="PF12833">
    <property type="entry name" value="HTH_18"/>
    <property type="match status" value="1"/>
</dbReference>
<dbReference type="PANTHER" id="PTHR43280:SF34">
    <property type="entry name" value="ARAC-FAMILY TRANSCRIPTIONAL REGULATOR"/>
    <property type="match status" value="1"/>
</dbReference>
<comment type="caution">
    <text evidence="5">The sequence shown here is derived from an EMBL/GenBank/DDBJ whole genome shotgun (WGS) entry which is preliminary data.</text>
</comment>
<evidence type="ECO:0000313" key="5">
    <source>
        <dbReference type="EMBL" id="EGL39514.1"/>
    </source>
</evidence>
<evidence type="ECO:0000259" key="4">
    <source>
        <dbReference type="PROSITE" id="PS01124"/>
    </source>
</evidence>
<name>A0ABN0CZA1_9FIRM</name>
<organism evidence="5 6">
    <name type="scientific">Megasphaera lornae</name>
    <dbReference type="NCBI Taxonomy" id="1000568"/>
    <lineage>
        <taxon>Bacteria</taxon>
        <taxon>Bacillati</taxon>
        <taxon>Bacillota</taxon>
        <taxon>Negativicutes</taxon>
        <taxon>Veillonellales</taxon>
        <taxon>Veillonellaceae</taxon>
        <taxon>Megasphaera</taxon>
    </lineage>
</organism>
<dbReference type="SMART" id="SM00342">
    <property type="entry name" value="HTH_ARAC"/>
    <property type="match status" value="1"/>
</dbReference>
<dbReference type="RefSeq" id="WP_007391470.1">
    <property type="nucleotide sequence ID" value="NZ_AFIJ01000036.1"/>
</dbReference>
<evidence type="ECO:0000256" key="2">
    <source>
        <dbReference type="ARBA" id="ARBA00023125"/>
    </source>
</evidence>
<accession>A0ABN0CZA1</accession>
<keyword evidence="3" id="KW-0804">Transcription</keyword>
<sequence>MYKKTGYLQEPLKLFYVQDSTEWICPYHYHDFHKITFFLQGNVTYEVEGKSYILKPYDIICVAAGQLHRPIISDQKLYERIIAYIAPEWLYTYQQKACDFSPIFAPSHAPVLRQSSQTETLADTIRRLRQTWYEGQENKLLKDTIFLEAMLYLSEGLKKKTVTTVKLGNHNEKIQQIMSYIHCHLKEKLTIPILAEQFYVSPDHLMHLFKKETGYSVGTYITTRRLILAKHYMNAGLPLTEICYECGFTQYSTFYRAWKKYYRTKPRDRGSSVIDDRPLE</sequence>
<proteinExistence type="predicted"/>
<dbReference type="PANTHER" id="PTHR43280">
    <property type="entry name" value="ARAC-FAMILY TRANSCRIPTIONAL REGULATOR"/>
    <property type="match status" value="1"/>
</dbReference>
<evidence type="ECO:0000313" key="6">
    <source>
        <dbReference type="Proteomes" id="UP000004018"/>
    </source>
</evidence>
<dbReference type="InterPro" id="IPR003313">
    <property type="entry name" value="AraC-bd"/>
</dbReference>
<dbReference type="Gene3D" id="2.60.120.10">
    <property type="entry name" value="Jelly Rolls"/>
    <property type="match status" value="1"/>
</dbReference>
<dbReference type="SUPFAM" id="SSF46689">
    <property type="entry name" value="Homeodomain-like"/>
    <property type="match status" value="2"/>
</dbReference>
<dbReference type="EMBL" id="AFIJ01000036">
    <property type="protein sequence ID" value="EGL39514.1"/>
    <property type="molecule type" value="Genomic_DNA"/>
</dbReference>
<keyword evidence="2" id="KW-0238">DNA-binding</keyword>
<feature type="domain" description="HTH araC/xylS-type" evidence="4">
    <location>
        <begin position="175"/>
        <end position="272"/>
    </location>
</feature>
<evidence type="ECO:0000256" key="1">
    <source>
        <dbReference type="ARBA" id="ARBA00023015"/>
    </source>
</evidence>